<proteinExistence type="inferred from homology"/>
<dbReference type="Gene3D" id="3.20.20.300">
    <property type="entry name" value="Glycoside hydrolase, family 3, N-terminal domain"/>
    <property type="match status" value="1"/>
</dbReference>
<evidence type="ECO:0000256" key="1">
    <source>
        <dbReference type="ARBA" id="ARBA00005336"/>
    </source>
</evidence>
<reference evidence="5 6" key="1">
    <citation type="journal article" date="2014" name="Int. J. Syst. Evol. Microbiol.">
        <title>Phaeodactylibacter xiamenensis gen. nov., sp. nov., a member of the family Saprospiraceae isolated from the marine alga Phaeodactylum tricornutum.</title>
        <authorList>
            <person name="Chen Z.Jr."/>
            <person name="Lei X."/>
            <person name="Lai Q."/>
            <person name="Li Y."/>
            <person name="Zhang B."/>
            <person name="Zhang J."/>
            <person name="Zhang H."/>
            <person name="Yang L."/>
            <person name="Zheng W."/>
            <person name="Tian Y."/>
            <person name="Yu Z."/>
            <person name="Xu H.Jr."/>
            <person name="Zheng T."/>
        </authorList>
    </citation>
    <scope>NUCLEOTIDE SEQUENCE [LARGE SCALE GENOMIC DNA]</scope>
    <source>
        <strain evidence="5 6">KD52</strain>
    </source>
</reference>
<name>A0A098S362_9BACT</name>
<sequence length="729" mass="79118">MKKYLLFTVALTLLLQMPILAQKYPFLNPNLDLEERLNDVVGRLTLEEKVLQLQHAAPAIPRPGIPAYNWWNEALHGVARNGKATVFPQAIGMAATFNEDLIYQVANAISGEARAKYNAAIQRGINAQYAGLTFWSPNINIFRDPRWGRGQETYGEDPCLSGLLGSAFVRGLQGNNPQYLKTAACAKHYAVHSGPEALRHSFDAVPSRRDFRETYLPAFQSLVEEAKVEAVMCAYNRVYGEPCCGSPELIQQILREEWGFKGHMVSDCGALTDFHSGHNITEDVVESAALALEAGVDVNCGGTYAKGLQQAVERGLVTEALVDQTLKTLWRTRFRLGLFDPPGSNPFDAISPEVVNSPEHRALSREAARQSIVLLKNDGILPLSRNLESIAVVGPHAASTDILLANYYGVTGNAVTVLEGITNKIGIGTKVFYKYGVRPYQDNANPVDWVTGSAMSLDAVVAVMGISGLIEGEEGESIASAHKGDRTELGLPANQIKFLKTLRSRGDTPIILVVTGGSPVALAEVEDLVDAILWVWYPGEEGGNAVADLLFGSASPSGRLPITFPKSLDQLPPYEDYGMTGRTYRYMKEEPLYPFGYGLSYTTFEYESISANSKNLSSGDRTTVSATVSNTGQTGAEEVVQLYASWPEAGDAAPLFDLKGVERVYLAPGQTKTVQFEVKASDLQLYDESGKAYLPEGPVQLYASGAVPTARSKALGIPAPVSLNLNLKK</sequence>
<dbReference type="GO" id="GO:0031222">
    <property type="term" value="P:arabinan catabolic process"/>
    <property type="evidence" value="ECO:0007669"/>
    <property type="project" value="TreeGrafter"/>
</dbReference>
<dbReference type="InterPro" id="IPR017853">
    <property type="entry name" value="GH"/>
</dbReference>
<gene>
    <name evidence="5" type="ORF">IX84_22760</name>
</gene>
<dbReference type="GO" id="GO:0009044">
    <property type="term" value="F:xylan 1,4-beta-xylosidase activity"/>
    <property type="evidence" value="ECO:0007669"/>
    <property type="project" value="InterPro"/>
</dbReference>
<evidence type="ECO:0000313" key="5">
    <source>
        <dbReference type="EMBL" id="KGE86243.1"/>
    </source>
</evidence>
<dbReference type="PRINTS" id="PR00133">
    <property type="entry name" value="GLHYDRLASE3"/>
</dbReference>
<dbReference type="InterPro" id="IPR036881">
    <property type="entry name" value="Glyco_hydro_3_C_sf"/>
</dbReference>
<feature type="domain" description="Fibronectin type III-like" evidence="4">
    <location>
        <begin position="638"/>
        <end position="707"/>
    </location>
</feature>
<keyword evidence="2" id="KW-0732">Signal</keyword>
<dbReference type="EMBL" id="JPOS01000081">
    <property type="protein sequence ID" value="KGE86243.1"/>
    <property type="molecule type" value="Genomic_DNA"/>
</dbReference>
<keyword evidence="6" id="KW-1185">Reference proteome</keyword>
<dbReference type="SUPFAM" id="SSF51445">
    <property type="entry name" value="(Trans)glycosidases"/>
    <property type="match status" value="1"/>
</dbReference>
<dbReference type="PANTHER" id="PTHR42721">
    <property type="entry name" value="SUGAR HYDROLASE-RELATED"/>
    <property type="match status" value="1"/>
</dbReference>
<dbReference type="InterPro" id="IPR001764">
    <property type="entry name" value="Glyco_hydro_3_N"/>
</dbReference>
<dbReference type="RefSeq" id="WP_044225750.1">
    <property type="nucleotide sequence ID" value="NZ_JBKAGJ010000013.1"/>
</dbReference>
<keyword evidence="3" id="KW-0378">Hydrolase</keyword>
<comment type="similarity">
    <text evidence="1">Belongs to the glycosyl hydrolase 3 family.</text>
</comment>
<dbReference type="InterPro" id="IPR013783">
    <property type="entry name" value="Ig-like_fold"/>
</dbReference>
<evidence type="ECO:0000256" key="2">
    <source>
        <dbReference type="ARBA" id="ARBA00022729"/>
    </source>
</evidence>
<dbReference type="STRING" id="1524460.IX84_22760"/>
<dbReference type="InterPro" id="IPR036962">
    <property type="entry name" value="Glyco_hydro_3_N_sf"/>
</dbReference>
<evidence type="ECO:0000313" key="6">
    <source>
        <dbReference type="Proteomes" id="UP000029736"/>
    </source>
</evidence>
<organism evidence="5 6">
    <name type="scientific">Phaeodactylibacter xiamenensis</name>
    <dbReference type="NCBI Taxonomy" id="1524460"/>
    <lineage>
        <taxon>Bacteria</taxon>
        <taxon>Pseudomonadati</taxon>
        <taxon>Bacteroidota</taxon>
        <taxon>Saprospiria</taxon>
        <taxon>Saprospirales</taxon>
        <taxon>Haliscomenobacteraceae</taxon>
        <taxon>Phaeodactylibacter</taxon>
    </lineage>
</organism>
<dbReference type="OrthoDB" id="9805821at2"/>
<evidence type="ECO:0000256" key="3">
    <source>
        <dbReference type="ARBA" id="ARBA00022801"/>
    </source>
</evidence>
<dbReference type="InterPro" id="IPR002772">
    <property type="entry name" value="Glyco_hydro_3_C"/>
</dbReference>
<dbReference type="SUPFAM" id="SSF52279">
    <property type="entry name" value="Beta-D-glucan exohydrolase, C-terminal domain"/>
    <property type="match status" value="1"/>
</dbReference>
<comment type="caution">
    <text evidence="5">The sequence shown here is derived from an EMBL/GenBank/DDBJ whole genome shotgun (WGS) entry which is preliminary data.</text>
</comment>
<dbReference type="InterPro" id="IPR026891">
    <property type="entry name" value="Fn3-like"/>
</dbReference>
<dbReference type="AlphaFoldDB" id="A0A098S362"/>
<evidence type="ECO:0000259" key="4">
    <source>
        <dbReference type="SMART" id="SM01217"/>
    </source>
</evidence>
<accession>A0A098S362</accession>
<dbReference type="SMART" id="SM01217">
    <property type="entry name" value="Fn3_like"/>
    <property type="match status" value="1"/>
</dbReference>
<dbReference type="GO" id="GO:0046556">
    <property type="term" value="F:alpha-L-arabinofuranosidase activity"/>
    <property type="evidence" value="ECO:0007669"/>
    <property type="project" value="TreeGrafter"/>
</dbReference>
<dbReference type="PANTHER" id="PTHR42721:SF3">
    <property type="entry name" value="BETA-D-XYLOSIDASE 5-RELATED"/>
    <property type="match status" value="1"/>
</dbReference>
<dbReference type="InterPro" id="IPR044993">
    <property type="entry name" value="BXL"/>
</dbReference>
<dbReference type="GO" id="GO:0045493">
    <property type="term" value="P:xylan catabolic process"/>
    <property type="evidence" value="ECO:0007669"/>
    <property type="project" value="InterPro"/>
</dbReference>
<dbReference type="Proteomes" id="UP000029736">
    <property type="component" value="Unassembled WGS sequence"/>
</dbReference>
<dbReference type="Pfam" id="PF00933">
    <property type="entry name" value="Glyco_hydro_3"/>
    <property type="match status" value="1"/>
</dbReference>
<dbReference type="Gene3D" id="3.40.50.1700">
    <property type="entry name" value="Glycoside hydrolase family 3 C-terminal domain"/>
    <property type="match status" value="1"/>
</dbReference>
<protein>
    <submittedName>
        <fullName evidence="5">Beta-glucosidase</fullName>
    </submittedName>
</protein>
<dbReference type="Gene3D" id="2.60.40.10">
    <property type="entry name" value="Immunoglobulins"/>
    <property type="match status" value="1"/>
</dbReference>
<dbReference type="Pfam" id="PF01915">
    <property type="entry name" value="Glyco_hydro_3_C"/>
    <property type="match status" value="1"/>
</dbReference>
<dbReference type="Pfam" id="PF14310">
    <property type="entry name" value="Fn3-like"/>
    <property type="match status" value="1"/>
</dbReference>